<accession>A0A645FN94</accession>
<proteinExistence type="predicted"/>
<sequence>MAHNAFLDIFYSSGLVGLIAFIIFNVKLFKDGFLICYKPSDILDVIYSGVMVALFSISMLDFGVLYSGLISPMFWIFCGLIIGNAQKKQLSKNEVKS</sequence>
<feature type="transmembrane region" description="Helical" evidence="1">
    <location>
        <begin position="6"/>
        <end position="29"/>
    </location>
</feature>
<feature type="transmembrane region" description="Helical" evidence="1">
    <location>
        <begin position="64"/>
        <end position="83"/>
    </location>
</feature>
<gene>
    <name evidence="2" type="ORF">SDC9_161120</name>
</gene>
<evidence type="ECO:0000256" key="1">
    <source>
        <dbReference type="SAM" id="Phobius"/>
    </source>
</evidence>
<dbReference type="AlphaFoldDB" id="A0A645FN94"/>
<keyword evidence="1" id="KW-1133">Transmembrane helix</keyword>
<name>A0A645FN94_9ZZZZ</name>
<reference evidence="2" key="1">
    <citation type="submission" date="2019-08" db="EMBL/GenBank/DDBJ databases">
        <authorList>
            <person name="Kucharzyk K."/>
            <person name="Murdoch R.W."/>
            <person name="Higgins S."/>
            <person name="Loffler F."/>
        </authorList>
    </citation>
    <scope>NUCLEOTIDE SEQUENCE</scope>
</reference>
<protein>
    <submittedName>
        <fullName evidence="2">Uncharacterized protein</fullName>
    </submittedName>
</protein>
<organism evidence="2">
    <name type="scientific">bioreactor metagenome</name>
    <dbReference type="NCBI Taxonomy" id="1076179"/>
    <lineage>
        <taxon>unclassified sequences</taxon>
        <taxon>metagenomes</taxon>
        <taxon>ecological metagenomes</taxon>
    </lineage>
</organism>
<comment type="caution">
    <text evidence="2">The sequence shown here is derived from an EMBL/GenBank/DDBJ whole genome shotgun (WGS) entry which is preliminary data.</text>
</comment>
<dbReference type="EMBL" id="VSSQ01060340">
    <property type="protein sequence ID" value="MPN13794.1"/>
    <property type="molecule type" value="Genomic_DNA"/>
</dbReference>
<keyword evidence="1" id="KW-0812">Transmembrane</keyword>
<evidence type="ECO:0000313" key="2">
    <source>
        <dbReference type="EMBL" id="MPN13794.1"/>
    </source>
</evidence>
<feature type="transmembrane region" description="Helical" evidence="1">
    <location>
        <begin position="41"/>
        <end position="58"/>
    </location>
</feature>
<keyword evidence="1" id="KW-0472">Membrane</keyword>